<evidence type="ECO:0000313" key="2">
    <source>
        <dbReference type="EMBL" id="VEL20247.1"/>
    </source>
</evidence>
<gene>
    <name evidence="2" type="ORF">PXEA_LOCUS13687</name>
</gene>
<evidence type="ECO:0000313" key="3">
    <source>
        <dbReference type="Proteomes" id="UP000784294"/>
    </source>
</evidence>
<organism evidence="2 3">
    <name type="scientific">Protopolystoma xenopodis</name>
    <dbReference type="NCBI Taxonomy" id="117903"/>
    <lineage>
        <taxon>Eukaryota</taxon>
        <taxon>Metazoa</taxon>
        <taxon>Spiralia</taxon>
        <taxon>Lophotrochozoa</taxon>
        <taxon>Platyhelminthes</taxon>
        <taxon>Monogenea</taxon>
        <taxon>Polyopisthocotylea</taxon>
        <taxon>Polystomatidea</taxon>
        <taxon>Polystomatidae</taxon>
        <taxon>Protopolystoma</taxon>
    </lineage>
</organism>
<reference evidence="2" key="1">
    <citation type="submission" date="2018-11" db="EMBL/GenBank/DDBJ databases">
        <authorList>
            <consortium name="Pathogen Informatics"/>
        </authorList>
    </citation>
    <scope>NUCLEOTIDE SEQUENCE</scope>
</reference>
<dbReference type="AlphaFoldDB" id="A0A448WU17"/>
<name>A0A448WU17_9PLAT</name>
<keyword evidence="3" id="KW-1185">Reference proteome</keyword>
<dbReference type="EMBL" id="CAAALY010045477">
    <property type="protein sequence ID" value="VEL20247.1"/>
    <property type="molecule type" value="Genomic_DNA"/>
</dbReference>
<sequence>MTHLCLGRVWNGSKTASSSGSPHPRESDFNRFGSQPPAEARLMLGMRTDWLPNRELQPKNKATKWRAKATNWLAKARRWGERDRARSVRW</sequence>
<proteinExistence type="predicted"/>
<dbReference type="Proteomes" id="UP000784294">
    <property type="component" value="Unassembled WGS sequence"/>
</dbReference>
<feature type="compositionally biased region" description="Polar residues" evidence="1">
    <location>
        <begin position="12"/>
        <end position="21"/>
    </location>
</feature>
<protein>
    <submittedName>
        <fullName evidence="2">Uncharacterized protein</fullName>
    </submittedName>
</protein>
<evidence type="ECO:0000256" key="1">
    <source>
        <dbReference type="SAM" id="MobiDB-lite"/>
    </source>
</evidence>
<feature type="region of interest" description="Disordered" evidence="1">
    <location>
        <begin position="1"/>
        <end position="35"/>
    </location>
</feature>
<comment type="caution">
    <text evidence="2">The sequence shown here is derived from an EMBL/GenBank/DDBJ whole genome shotgun (WGS) entry which is preliminary data.</text>
</comment>
<accession>A0A448WU17</accession>